<dbReference type="Proteomes" id="UP001219525">
    <property type="component" value="Unassembled WGS sequence"/>
</dbReference>
<accession>A0AAD6YKZ6</accession>
<protein>
    <submittedName>
        <fullName evidence="1">Uncharacterized protein</fullName>
    </submittedName>
</protein>
<dbReference type="AlphaFoldDB" id="A0AAD6YKZ6"/>
<dbReference type="EMBL" id="JARJCW010000007">
    <property type="protein sequence ID" value="KAJ7222395.1"/>
    <property type="molecule type" value="Genomic_DNA"/>
</dbReference>
<proteinExistence type="predicted"/>
<sequence>MLDKVPQGLLTPTSSILNPSLAINPSPSSGAVDGSSAVVDSSVLGVSSSVDSAAVESSPSVDCPSAAVEPASGALDCPAVELSPLSGALDSAAVIPSSSAVFWGVLGIGDGTIHHYNMASDFCYWTHIFTRSPGFDEHRSVFQALRSVQPFFPDGKGIFGDAGCEHLKYPLHPSLLHPSFEPDISAADFKSETLGTLYKLSPTMDRSETLVLLLICRGSTTDDGIYHLWVTGTGLCSEDSFTLKQLERAIEGCQARIVVVCNASQSARLASKHWTLICATGPTQNSDGLSAQSASENDIRGSMFTLCVTAQVAAAFGLKEPVPPRAEGRSLMESLSEPDALMSLPSPPPDHSSGPCTSQLPVYKPTAYFQLTSNSESAADLAWYDILPTEFTESMVHATAIHPDKMPRFKEPQRHGSETRIGIPSDSDARFRTLVRLAAAYVHLDTRYTQESQDSRLCAGLLRHVDDPGAHPSPVRGWEGDFCGVLRRRNVQAVAVQQIARGLEWWSGEITPFVQRPGRDYMRAREEMVGAGMAVDRIPEQLGRLFDGMNDLQEPSPIFWLVARWVGADRPRVTGEHWERVVEAAVDSTATSDALIW</sequence>
<keyword evidence="2" id="KW-1185">Reference proteome</keyword>
<reference evidence="1" key="1">
    <citation type="submission" date="2023-03" db="EMBL/GenBank/DDBJ databases">
        <title>Massive genome expansion in bonnet fungi (Mycena s.s.) driven by repeated elements and novel gene families across ecological guilds.</title>
        <authorList>
            <consortium name="Lawrence Berkeley National Laboratory"/>
            <person name="Harder C.B."/>
            <person name="Miyauchi S."/>
            <person name="Viragh M."/>
            <person name="Kuo A."/>
            <person name="Thoen E."/>
            <person name="Andreopoulos B."/>
            <person name="Lu D."/>
            <person name="Skrede I."/>
            <person name="Drula E."/>
            <person name="Henrissat B."/>
            <person name="Morin E."/>
            <person name="Kohler A."/>
            <person name="Barry K."/>
            <person name="LaButti K."/>
            <person name="Morin E."/>
            <person name="Salamov A."/>
            <person name="Lipzen A."/>
            <person name="Mereny Z."/>
            <person name="Hegedus B."/>
            <person name="Baldrian P."/>
            <person name="Stursova M."/>
            <person name="Weitz H."/>
            <person name="Taylor A."/>
            <person name="Grigoriev I.V."/>
            <person name="Nagy L.G."/>
            <person name="Martin F."/>
            <person name="Kauserud H."/>
        </authorList>
    </citation>
    <scope>NUCLEOTIDE SEQUENCE</scope>
    <source>
        <strain evidence="1">9144</strain>
    </source>
</reference>
<gene>
    <name evidence="1" type="ORF">GGX14DRAFT_663565</name>
</gene>
<evidence type="ECO:0000313" key="2">
    <source>
        <dbReference type="Proteomes" id="UP001219525"/>
    </source>
</evidence>
<name>A0AAD6YKZ6_9AGAR</name>
<organism evidence="1 2">
    <name type="scientific">Mycena pura</name>
    <dbReference type="NCBI Taxonomy" id="153505"/>
    <lineage>
        <taxon>Eukaryota</taxon>
        <taxon>Fungi</taxon>
        <taxon>Dikarya</taxon>
        <taxon>Basidiomycota</taxon>
        <taxon>Agaricomycotina</taxon>
        <taxon>Agaricomycetes</taxon>
        <taxon>Agaricomycetidae</taxon>
        <taxon>Agaricales</taxon>
        <taxon>Marasmiineae</taxon>
        <taxon>Mycenaceae</taxon>
        <taxon>Mycena</taxon>
    </lineage>
</organism>
<comment type="caution">
    <text evidence="1">The sequence shown here is derived from an EMBL/GenBank/DDBJ whole genome shotgun (WGS) entry which is preliminary data.</text>
</comment>
<evidence type="ECO:0000313" key="1">
    <source>
        <dbReference type="EMBL" id="KAJ7222395.1"/>
    </source>
</evidence>